<dbReference type="InterPro" id="IPR036396">
    <property type="entry name" value="Cyt_P450_sf"/>
</dbReference>
<dbReference type="PRINTS" id="PR00385">
    <property type="entry name" value="P450"/>
</dbReference>
<dbReference type="SUPFAM" id="SSF48264">
    <property type="entry name" value="Cytochrome P450"/>
    <property type="match status" value="1"/>
</dbReference>
<evidence type="ECO:0000313" key="15">
    <source>
        <dbReference type="Proteomes" id="UP000053424"/>
    </source>
</evidence>
<protein>
    <recommendedName>
        <fullName evidence="16">Cytochrome P450</fullName>
    </recommendedName>
</protein>
<evidence type="ECO:0000256" key="8">
    <source>
        <dbReference type="ARBA" id="ARBA00022989"/>
    </source>
</evidence>
<dbReference type="EMBL" id="KN831769">
    <property type="protein sequence ID" value="KIM48379.1"/>
    <property type="molecule type" value="Genomic_DNA"/>
</dbReference>
<dbReference type="HOGENOM" id="CLU_001570_5_11_1"/>
<gene>
    <name evidence="14" type="ORF">M413DRAFT_16317</name>
</gene>
<evidence type="ECO:0000256" key="7">
    <source>
        <dbReference type="ARBA" id="ARBA00022723"/>
    </source>
</evidence>
<keyword evidence="6" id="KW-0812">Transmembrane</keyword>
<keyword evidence="9" id="KW-0560">Oxidoreductase</keyword>
<name>A0A0C3CW56_HEBCY</name>
<keyword evidence="11" id="KW-0503">Monooxygenase</keyword>
<dbReference type="InterPro" id="IPR002401">
    <property type="entry name" value="Cyt_P450_E_grp-I"/>
</dbReference>
<comment type="cofactor">
    <cofactor evidence="1 13">
        <name>heme</name>
        <dbReference type="ChEBI" id="CHEBI:30413"/>
    </cofactor>
</comment>
<keyword evidence="10 13" id="KW-0408">Iron</keyword>
<dbReference type="GO" id="GO:0005506">
    <property type="term" value="F:iron ion binding"/>
    <property type="evidence" value="ECO:0007669"/>
    <property type="project" value="InterPro"/>
</dbReference>
<dbReference type="Proteomes" id="UP000053424">
    <property type="component" value="Unassembled WGS sequence"/>
</dbReference>
<dbReference type="CDD" id="cd11069">
    <property type="entry name" value="CYP_FUM15-like"/>
    <property type="match status" value="1"/>
</dbReference>
<keyword evidence="15" id="KW-1185">Reference proteome</keyword>
<dbReference type="PANTHER" id="PTHR24305:SF166">
    <property type="entry name" value="CYTOCHROME P450 12A4, MITOCHONDRIAL-RELATED"/>
    <property type="match status" value="1"/>
</dbReference>
<keyword evidence="7 13" id="KW-0479">Metal-binding</keyword>
<evidence type="ECO:0008006" key="16">
    <source>
        <dbReference type="Google" id="ProtNLM"/>
    </source>
</evidence>
<evidence type="ECO:0000256" key="12">
    <source>
        <dbReference type="ARBA" id="ARBA00023136"/>
    </source>
</evidence>
<dbReference type="STRING" id="686832.A0A0C3CW56"/>
<dbReference type="GO" id="GO:0004497">
    <property type="term" value="F:monooxygenase activity"/>
    <property type="evidence" value="ECO:0007669"/>
    <property type="project" value="UniProtKB-KW"/>
</dbReference>
<accession>A0A0C3CW56</accession>
<dbReference type="GO" id="GO:0016020">
    <property type="term" value="C:membrane"/>
    <property type="evidence" value="ECO:0007669"/>
    <property type="project" value="UniProtKB-SubCell"/>
</dbReference>
<organism evidence="14 15">
    <name type="scientific">Hebeloma cylindrosporum</name>
    <dbReference type="NCBI Taxonomy" id="76867"/>
    <lineage>
        <taxon>Eukaryota</taxon>
        <taxon>Fungi</taxon>
        <taxon>Dikarya</taxon>
        <taxon>Basidiomycota</taxon>
        <taxon>Agaricomycotina</taxon>
        <taxon>Agaricomycetes</taxon>
        <taxon>Agaricomycetidae</taxon>
        <taxon>Agaricales</taxon>
        <taxon>Agaricineae</taxon>
        <taxon>Hymenogastraceae</taxon>
        <taxon>Hebeloma</taxon>
    </lineage>
</organism>
<proteinExistence type="inferred from homology"/>
<dbReference type="AlphaFoldDB" id="A0A0C3CW56"/>
<dbReference type="Pfam" id="PF00067">
    <property type="entry name" value="p450"/>
    <property type="match status" value="1"/>
</dbReference>
<comment type="subcellular location">
    <subcellularLocation>
        <location evidence="2">Membrane</location>
    </subcellularLocation>
</comment>
<keyword evidence="8" id="KW-1133">Transmembrane helix</keyword>
<evidence type="ECO:0000256" key="6">
    <source>
        <dbReference type="ARBA" id="ARBA00022692"/>
    </source>
</evidence>
<evidence type="ECO:0000256" key="13">
    <source>
        <dbReference type="PIRSR" id="PIRSR602401-1"/>
    </source>
</evidence>
<dbReference type="InterPro" id="IPR050121">
    <property type="entry name" value="Cytochrome_P450_monoxygenase"/>
</dbReference>
<feature type="binding site" description="axial binding residue" evidence="13">
    <location>
        <position position="478"/>
    </location>
    <ligand>
        <name>heme</name>
        <dbReference type="ChEBI" id="CHEBI:30413"/>
    </ligand>
    <ligandPart>
        <name>Fe</name>
        <dbReference type="ChEBI" id="CHEBI:18248"/>
    </ligandPart>
</feature>
<evidence type="ECO:0000256" key="4">
    <source>
        <dbReference type="ARBA" id="ARBA00010617"/>
    </source>
</evidence>
<keyword evidence="5 13" id="KW-0349">Heme</keyword>
<dbReference type="GO" id="GO:0020037">
    <property type="term" value="F:heme binding"/>
    <property type="evidence" value="ECO:0007669"/>
    <property type="project" value="InterPro"/>
</dbReference>
<dbReference type="InterPro" id="IPR001128">
    <property type="entry name" value="Cyt_P450"/>
</dbReference>
<dbReference type="Gene3D" id="1.10.630.10">
    <property type="entry name" value="Cytochrome P450"/>
    <property type="match status" value="1"/>
</dbReference>
<evidence type="ECO:0000256" key="11">
    <source>
        <dbReference type="ARBA" id="ARBA00023033"/>
    </source>
</evidence>
<evidence type="ECO:0000256" key="3">
    <source>
        <dbReference type="ARBA" id="ARBA00004721"/>
    </source>
</evidence>
<dbReference type="OrthoDB" id="1470350at2759"/>
<reference evidence="14 15" key="1">
    <citation type="submission" date="2014-04" db="EMBL/GenBank/DDBJ databases">
        <authorList>
            <consortium name="DOE Joint Genome Institute"/>
            <person name="Kuo A."/>
            <person name="Gay G."/>
            <person name="Dore J."/>
            <person name="Kohler A."/>
            <person name="Nagy L.G."/>
            <person name="Floudas D."/>
            <person name="Copeland A."/>
            <person name="Barry K.W."/>
            <person name="Cichocki N."/>
            <person name="Veneault-Fourrey C."/>
            <person name="LaButti K."/>
            <person name="Lindquist E.A."/>
            <person name="Lipzen A."/>
            <person name="Lundell T."/>
            <person name="Morin E."/>
            <person name="Murat C."/>
            <person name="Sun H."/>
            <person name="Tunlid A."/>
            <person name="Henrissat B."/>
            <person name="Grigoriev I.V."/>
            <person name="Hibbett D.S."/>
            <person name="Martin F."/>
            <person name="Nordberg H.P."/>
            <person name="Cantor M.N."/>
            <person name="Hua S.X."/>
        </authorList>
    </citation>
    <scope>NUCLEOTIDE SEQUENCE [LARGE SCALE GENOMIC DNA]</scope>
    <source>
        <strain evidence="15">h7</strain>
    </source>
</reference>
<sequence length="544" mass="61174">MAFAAPFVAVALLVVLYQIYRRFTRTTISDLPGPEPESFILGNLRQYFQSQAGDIDFEWQEAYGDVVRFKGPFGEDRLLISDPKALQYIFQTAGYRFGKQAERREIAIMLSGRGIVWSDGDDHKRHRRIMNPAFGGKETKAFVPLFSAYAAKLGNKWKDVLVASPKEGSVFNVSDWFSRATLDAMGVAAFDYQFDLLENANNELGIAYSKLLVGAFLYPSKAELLRQTLMPYLPKFLRSYIGTSAPNHRLQYLRNAAKVATRVAKDLIYSKTEALSLGKGARDVMSLLVNANASEEPKTRMSEEEMIAQMRTLLLAGFETTATSLTWSVLELARHTAVQDKLRKEIRAKQREIKARGDSEFTSSDFEAMPYLTAFLKESLRFYPTVFNAFREAAVNDVLPLSKPITTRSGKVINEIPVPKGLKIIPSINGYNRHKSLFGQDSHIFDPERWLTPGRVEKPVNVGVYGNLLTFAGGIRSCIGWRFAVLELQTFLVELVADFEFSLTPEAQRVRRESCLVMTPMIEGQAEKGAQLPLLVKLAPQEED</sequence>
<reference evidence="15" key="2">
    <citation type="submission" date="2015-01" db="EMBL/GenBank/DDBJ databases">
        <title>Evolutionary Origins and Diversification of the Mycorrhizal Mutualists.</title>
        <authorList>
            <consortium name="DOE Joint Genome Institute"/>
            <consortium name="Mycorrhizal Genomics Consortium"/>
            <person name="Kohler A."/>
            <person name="Kuo A."/>
            <person name="Nagy L.G."/>
            <person name="Floudas D."/>
            <person name="Copeland A."/>
            <person name="Barry K.W."/>
            <person name="Cichocki N."/>
            <person name="Veneault-Fourrey C."/>
            <person name="LaButti K."/>
            <person name="Lindquist E.A."/>
            <person name="Lipzen A."/>
            <person name="Lundell T."/>
            <person name="Morin E."/>
            <person name="Murat C."/>
            <person name="Riley R."/>
            <person name="Ohm R."/>
            <person name="Sun H."/>
            <person name="Tunlid A."/>
            <person name="Henrissat B."/>
            <person name="Grigoriev I.V."/>
            <person name="Hibbett D.S."/>
            <person name="Martin F."/>
        </authorList>
    </citation>
    <scope>NUCLEOTIDE SEQUENCE [LARGE SCALE GENOMIC DNA]</scope>
    <source>
        <strain evidence="15">h7</strain>
    </source>
</reference>
<dbReference type="PANTHER" id="PTHR24305">
    <property type="entry name" value="CYTOCHROME P450"/>
    <property type="match status" value="1"/>
</dbReference>
<keyword evidence="12" id="KW-0472">Membrane</keyword>
<evidence type="ECO:0000256" key="9">
    <source>
        <dbReference type="ARBA" id="ARBA00023002"/>
    </source>
</evidence>
<comment type="pathway">
    <text evidence="3">Secondary metabolite biosynthesis; terpenoid biosynthesis.</text>
</comment>
<evidence type="ECO:0000256" key="2">
    <source>
        <dbReference type="ARBA" id="ARBA00004370"/>
    </source>
</evidence>
<dbReference type="GO" id="GO:0016705">
    <property type="term" value="F:oxidoreductase activity, acting on paired donors, with incorporation or reduction of molecular oxygen"/>
    <property type="evidence" value="ECO:0007669"/>
    <property type="project" value="InterPro"/>
</dbReference>
<comment type="similarity">
    <text evidence="4">Belongs to the cytochrome P450 family.</text>
</comment>
<evidence type="ECO:0000256" key="5">
    <source>
        <dbReference type="ARBA" id="ARBA00022617"/>
    </source>
</evidence>
<evidence type="ECO:0000256" key="10">
    <source>
        <dbReference type="ARBA" id="ARBA00023004"/>
    </source>
</evidence>
<dbReference type="PRINTS" id="PR00463">
    <property type="entry name" value="EP450I"/>
</dbReference>
<evidence type="ECO:0000313" key="14">
    <source>
        <dbReference type="EMBL" id="KIM48379.1"/>
    </source>
</evidence>
<evidence type="ECO:0000256" key="1">
    <source>
        <dbReference type="ARBA" id="ARBA00001971"/>
    </source>
</evidence>